<keyword evidence="2" id="KW-1133">Transmembrane helix</keyword>
<keyword evidence="2" id="KW-0812">Transmembrane</keyword>
<name>A0A0W0FSG0_MONRR</name>
<dbReference type="Proteomes" id="UP000054988">
    <property type="component" value="Unassembled WGS sequence"/>
</dbReference>
<reference evidence="3 4" key="1">
    <citation type="submission" date="2015-12" db="EMBL/GenBank/DDBJ databases">
        <title>Draft genome sequence of Moniliophthora roreri, the causal agent of frosty pod rot of cacao.</title>
        <authorList>
            <person name="Aime M.C."/>
            <person name="Diaz-Valderrama J.R."/>
            <person name="Kijpornyongpan T."/>
            <person name="Phillips-Mora W."/>
        </authorList>
    </citation>
    <scope>NUCLEOTIDE SEQUENCE [LARGE SCALE GENOMIC DNA]</scope>
    <source>
        <strain evidence="3 4">MCA 2952</strain>
    </source>
</reference>
<proteinExistence type="predicted"/>
<feature type="transmembrane region" description="Helical" evidence="2">
    <location>
        <begin position="20"/>
        <end position="39"/>
    </location>
</feature>
<evidence type="ECO:0000256" key="1">
    <source>
        <dbReference type="SAM" id="MobiDB-lite"/>
    </source>
</evidence>
<dbReference type="AlphaFoldDB" id="A0A0W0FSG0"/>
<comment type="caution">
    <text evidence="3">The sequence shown here is derived from an EMBL/GenBank/DDBJ whole genome shotgun (WGS) entry which is preliminary data.</text>
</comment>
<sequence>MTLAELGRDPNPTAELVKKVLFFGFEFLTALFMPITFHYRKNPSSTYLYYGAGSKTVSGSGYCRTGSVAEEPQKALNWLNNLSKDCSYVRCICKLATFHVGLHALIQAWNLHQLELDDPQLVALQKNEDVEEKRTRERNIESFKILWGLLSLTSYKDLLEETDTMATHIAALEHKADGTHGDDVGNLKTQVAQWLNNETVSAAVNGLIDPKLIVSPTDKSCRGFDHLVTGHLLCSILYNWDNLEIRGKIQKGNPDYSRYANYFIQAFYDPKLINPTNVEQGFLMSPLLVQVFQYIFTSPHSVSSTEDIKNEELTAPQARKPKSKKGKNKPPA</sequence>
<organism evidence="3 4">
    <name type="scientific">Moniliophthora roreri</name>
    <name type="common">Frosty pod rot fungus</name>
    <name type="synonym">Monilia roreri</name>
    <dbReference type="NCBI Taxonomy" id="221103"/>
    <lineage>
        <taxon>Eukaryota</taxon>
        <taxon>Fungi</taxon>
        <taxon>Dikarya</taxon>
        <taxon>Basidiomycota</taxon>
        <taxon>Agaricomycotina</taxon>
        <taxon>Agaricomycetes</taxon>
        <taxon>Agaricomycetidae</taxon>
        <taxon>Agaricales</taxon>
        <taxon>Marasmiineae</taxon>
        <taxon>Marasmiaceae</taxon>
        <taxon>Moniliophthora</taxon>
    </lineage>
</organism>
<evidence type="ECO:0000313" key="4">
    <source>
        <dbReference type="Proteomes" id="UP000054988"/>
    </source>
</evidence>
<dbReference type="eggNOG" id="ENOG502SQYC">
    <property type="taxonomic scope" value="Eukaryota"/>
</dbReference>
<dbReference type="EMBL" id="LATX01001701">
    <property type="protein sequence ID" value="KTB39206.1"/>
    <property type="molecule type" value="Genomic_DNA"/>
</dbReference>
<feature type="compositionally biased region" description="Basic residues" evidence="1">
    <location>
        <begin position="319"/>
        <end position="332"/>
    </location>
</feature>
<accession>A0A0W0FSG0</accession>
<keyword evidence="2" id="KW-0472">Membrane</keyword>
<evidence type="ECO:0000313" key="3">
    <source>
        <dbReference type="EMBL" id="KTB39206.1"/>
    </source>
</evidence>
<dbReference type="InterPro" id="IPR046521">
    <property type="entry name" value="DUF6698"/>
</dbReference>
<protein>
    <submittedName>
        <fullName evidence="3">Uncharacterized protein</fullName>
    </submittedName>
</protein>
<evidence type="ECO:0000256" key="2">
    <source>
        <dbReference type="SAM" id="Phobius"/>
    </source>
</evidence>
<feature type="region of interest" description="Disordered" evidence="1">
    <location>
        <begin position="304"/>
        <end position="332"/>
    </location>
</feature>
<gene>
    <name evidence="3" type="ORF">WG66_8233</name>
</gene>
<dbReference type="Pfam" id="PF20414">
    <property type="entry name" value="DUF6698"/>
    <property type="match status" value="1"/>
</dbReference>